<evidence type="ECO:0000313" key="2">
    <source>
        <dbReference type="Proteomes" id="UP000032142"/>
    </source>
</evidence>
<name>A0A0B0N220_GOSAR</name>
<keyword evidence="2" id="KW-1185">Reference proteome</keyword>
<protein>
    <submittedName>
        <fullName evidence="1">Uncharacterized protein</fullName>
    </submittedName>
</protein>
<dbReference type="AlphaFoldDB" id="A0A0B0N220"/>
<sequence>MDCANINWTTFCHMVLVGLLSDCLLFETMCCHLHIISLYIRCVFLFS</sequence>
<organism evidence="1 2">
    <name type="scientific">Gossypium arboreum</name>
    <name type="common">Tree cotton</name>
    <name type="synonym">Gossypium nanking</name>
    <dbReference type="NCBI Taxonomy" id="29729"/>
    <lineage>
        <taxon>Eukaryota</taxon>
        <taxon>Viridiplantae</taxon>
        <taxon>Streptophyta</taxon>
        <taxon>Embryophyta</taxon>
        <taxon>Tracheophyta</taxon>
        <taxon>Spermatophyta</taxon>
        <taxon>Magnoliopsida</taxon>
        <taxon>eudicotyledons</taxon>
        <taxon>Gunneridae</taxon>
        <taxon>Pentapetalae</taxon>
        <taxon>rosids</taxon>
        <taxon>malvids</taxon>
        <taxon>Malvales</taxon>
        <taxon>Malvaceae</taxon>
        <taxon>Malvoideae</taxon>
        <taxon>Gossypium</taxon>
    </lineage>
</organism>
<gene>
    <name evidence="1" type="ORF">F383_06726</name>
</gene>
<proteinExistence type="predicted"/>
<dbReference type="EMBL" id="JRRC01457137">
    <property type="protein sequence ID" value="KHG06647.1"/>
    <property type="molecule type" value="Genomic_DNA"/>
</dbReference>
<dbReference type="Proteomes" id="UP000032142">
    <property type="component" value="Unassembled WGS sequence"/>
</dbReference>
<evidence type="ECO:0000313" key="1">
    <source>
        <dbReference type="EMBL" id="KHG06647.1"/>
    </source>
</evidence>
<comment type="caution">
    <text evidence="1">The sequence shown here is derived from an EMBL/GenBank/DDBJ whole genome shotgun (WGS) entry which is preliminary data.</text>
</comment>
<accession>A0A0B0N220</accession>
<reference evidence="2" key="1">
    <citation type="submission" date="2014-09" db="EMBL/GenBank/DDBJ databases">
        <authorList>
            <person name="Mudge J."/>
            <person name="Ramaraj T."/>
            <person name="Lindquist I.E."/>
            <person name="Bharti A.K."/>
            <person name="Sundararajan A."/>
            <person name="Cameron C.T."/>
            <person name="Woodward J.E."/>
            <person name="May G.D."/>
            <person name="Brubaker C."/>
            <person name="Broadhvest J."/>
            <person name="Wilkins T.A."/>
        </authorList>
    </citation>
    <scope>NUCLEOTIDE SEQUENCE</scope>
    <source>
        <strain evidence="2">cv. AKA8401</strain>
    </source>
</reference>